<sequence>MMYRDAFGMDDQKHERAAEFFGVPADTCKAWYDETPLVTAHRLLQVHHAGYLPFANGAWSQYRIDADGVLHTPFGSCTSGDIAMLWRYKWSGAAANRSLQAAKAQIREMQSTEKMQQLLSTAASLNQLLMELTGS</sequence>
<gene>
    <name evidence="1" type="ORF">ACFO3I_05050</name>
</gene>
<keyword evidence="2" id="KW-1185">Reference proteome</keyword>
<comment type="caution">
    <text evidence="1">The sequence shown here is derived from an EMBL/GenBank/DDBJ whole genome shotgun (WGS) entry which is preliminary data.</text>
</comment>
<dbReference type="Proteomes" id="UP001595962">
    <property type="component" value="Unassembled WGS sequence"/>
</dbReference>
<evidence type="ECO:0000313" key="2">
    <source>
        <dbReference type="Proteomes" id="UP001595962"/>
    </source>
</evidence>
<reference evidence="2" key="1">
    <citation type="journal article" date="2019" name="Int. J. Syst. Evol. Microbiol.">
        <title>The Global Catalogue of Microorganisms (GCM) 10K type strain sequencing project: providing services to taxonomists for standard genome sequencing and annotation.</title>
        <authorList>
            <consortium name="The Broad Institute Genomics Platform"/>
            <consortium name="The Broad Institute Genome Sequencing Center for Infectious Disease"/>
            <person name="Wu L."/>
            <person name="Ma J."/>
        </authorList>
    </citation>
    <scope>NUCLEOTIDE SEQUENCE [LARGE SCALE GENOMIC DNA]</scope>
    <source>
        <strain evidence="2">DT28</strain>
    </source>
</reference>
<protein>
    <submittedName>
        <fullName evidence="1">Uncharacterized protein</fullName>
    </submittedName>
</protein>
<dbReference type="EMBL" id="JBHSGB010000005">
    <property type="protein sequence ID" value="MFC4654394.1"/>
    <property type="molecule type" value="Genomic_DNA"/>
</dbReference>
<name>A0ABV9JJV1_9GAMM</name>
<organism evidence="1 2">
    <name type="scientific">Rheinheimera marina</name>
    <dbReference type="NCBI Taxonomy" id="1774958"/>
    <lineage>
        <taxon>Bacteria</taxon>
        <taxon>Pseudomonadati</taxon>
        <taxon>Pseudomonadota</taxon>
        <taxon>Gammaproteobacteria</taxon>
        <taxon>Chromatiales</taxon>
        <taxon>Chromatiaceae</taxon>
        <taxon>Rheinheimera</taxon>
    </lineage>
</organism>
<dbReference type="RefSeq" id="WP_377332267.1">
    <property type="nucleotide sequence ID" value="NZ_JBHSGB010000005.1"/>
</dbReference>
<evidence type="ECO:0000313" key="1">
    <source>
        <dbReference type="EMBL" id="MFC4654394.1"/>
    </source>
</evidence>
<accession>A0ABV9JJV1</accession>
<proteinExistence type="predicted"/>